<dbReference type="Pfam" id="PF13315">
    <property type="entry name" value="DUF4085"/>
    <property type="match status" value="1"/>
</dbReference>
<comment type="caution">
    <text evidence="1">The sequence shown here is derived from an EMBL/GenBank/DDBJ whole genome shotgun (WGS) entry which is preliminary data.</text>
</comment>
<protein>
    <recommendedName>
        <fullName evidence="3">DUF4085 family protein</fullName>
    </recommendedName>
</protein>
<dbReference type="InterPro" id="IPR025144">
    <property type="entry name" value="DUF4085"/>
</dbReference>
<evidence type="ECO:0008006" key="3">
    <source>
        <dbReference type="Google" id="ProtNLM"/>
    </source>
</evidence>
<evidence type="ECO:0000313" key="2">
    <source>
        <dbReference type="Proteomes" id="UP001233836"/>
    </source>
</evidence>
<dbReference type="EMBL" id="JAUSTI010000003">
    <property type="protein sequence ID" value="MDQ0170102.1"/>
    <property type="molecule type" value="Genomic_DNA"/>
</dbReference>
<gene>
    <name evidence="1" type="ORF">J2T19_001542</name>
</gene>
<keyword evidence="2" id="KW-1185">Reference proteome</keyword>
<dbReference type="Proteomes" id="UP001233836">
    <property type="component" value="Unassembled WGS sequence"/>
</dbReference>
<reference evidence="1 2" key="1">
    <citation type="submission" date="2023-07" db="EMBL/GenBank/DDBJ databases">
        <title>Sorghum-associated microbial communities from plants grown in Nebraska, USA.</title>
        <authorList>
            <person name="Schachtman D."/>
        </authorList>
    </citation>
    <scope>NUCLEOTIDE SEQUENCE [LARGE SCALE GENOMIC DNA]</scope>
    <source>
        <strain evidence="1 2">DS1314</strain>
    </source>
</reference>
<dbReference type="RefSeq" id="WP_307214346.1">
    <property type="nucleotide sequence ID" value="NZ_JAUSTI010000003.1"/>
</dbReference>
<name>A0ABT9WAN9_9BACL</name>
<accession>A0ABT9WAN9</accession>
<sequence>MKFFICDFTKEKEFINLHRDVYNVDPRYMLEGDGAVMIPVEQFVSGDIRQEDTIIYHMPDDEKEEIQKKIAEYDAGPPFDVVNCKQEFKDNLEWSCADKGNQLPSELLAKIADIRVFSLGYCTQEVMRELKKLSNENKRKMEHISNEYVQMQQSEDIPQHIRSRFGFHDCQVTEILFGKDMIIRLETRSGFTDFNKITLVAAETIKQEGQIVGSYWIYDELYRTGRGYEVHILFSGAGDPQCIIRCEDIIIEEE</sequence>
<organism evidence="1 2">
    <name type="scientific">Paenibacillus tundrae</name>
    <dbReference type="NCBI Taxonomy" id="528187"/>
    <lineage>
        <taxon>Bacteria</taxon>
        <taxon>Bacillati</taxon>
        <taxon>Bacillota</taxon>
        <taxon>Bacilli</taxon>
        <taxon>Bacillales</taxon>
        <taxon>Paenibacillaceae</taxon>
        <taxon>Paenibacillus</taxon>
    </lineage>
</organism>
<evidence type="ECO:0000313" key="1">
    <source>
        <dbReference type="EMBL" id="MDQ0170102.1"/>
    </source>
</evidence>
<proteinExistence type="predicted"/>